<evidence type="ECO:0000259" key="9">
    <source>
        <dbReference type="Pfam" id="PF13231"/>
    </source>
</evidence>
<keyword evidence="7 8" id="KW-0472">Membrane</keyword>
<evidence type="ECO:0000313" key="11">
    <source>
        <dbReference type="Proteomes" id="UP001144110"/>
    </source>
</evidence>
<evidence type="ECO:0000256" key="7">
    <source>
        <dbReference type="ARBA" id="ARBA00023136"/>
    </source>
</evidence>
<dbReference type="InterPro" id="IPR050297">
    <property type="entry name" value="LipidA_mod_glycosyltrf_83"/>
</dbReference>
<evidence type="ECO:0000256" key="6">
    <source>
        <dbReference type="ARBA" id="ARBA00022989"/>
    </source>
</evidence>
<dbReference type="GO" id="GO:0010041">
    <property type="term" value="P:response to iron(III) ion"/>
    <property type="evidence" value="ECO:0007669"/>
    <property type="project" value="TreeGrafter"/>
</dbReference>
<feature type="transmembrane region" description="Helical" evidence="8">
    <location>
        <begin position="109"/>
        <end position="129"/>
    </location>
</feature>
<evidence type="ECO:0000313" key="10">
    <source>
        <dbReference type="EMBL" id="MDF2953006.1"/>
    </source>
</evidence>
<comment type="subcellular location">
    <subcellularLocation>
        <location evidence="1">Cell membrane</location>
        <topology evidence="1">Multi-pass membrane protein</topology>
    </subcellularLocation>
</comment>
<evidence type="ECO:0000256" key="8">
    <source>
        <dbReference type="SAM" id="Phobius"/>
    </source>
</evidence>
<dbReference type="GO" id="GO:0009103">
    <property type="term" value="P:lipopolysaccharide biosynthetic process"/>
    <property type="evidence" value="ECO:0007669"/>
    <property type="project" value="UniProtKB-ARBA"/>
</dbReference>
<protein>
    <submittedName>
        <fullName evidence="10">PMT family glycosyltransferase ArnT/Agl22</fullName>
    </submittedName>
</protein>
<dbReference type="GO" id="GO:0016763">
    <property type="term" value="F:pentosyltransferase activity"/>
    <property type="evidence" value="ECO:0007669"/>
    <property type="project" value="TreeGrafter"/>
</dbReference>
<name>A0AAE3TE25_9BACT</name>
<keyword evidence="2" id="KW-1003">Cell membrane</keyword>
<reference evidence="10" key="1">
    <citation type="submission" date="2022-11" db="EMBL/GenBank/DDBJ databases">
        <title>Candidatus Alkanophaga archaea from heated hydrothermal vent sediment oxidize petroleum alkanes.</title>
        <authorList>
            <person name="Zehnle H."/>
            <person name="Laso-Perez R."/>
            <person name="Lipp J."/>
            <person name="Teske A."/>
            <person name="Wegener G."/>
        </authorList>
    </citation>
    <scope>NUCLEOTIDE SEQUENCE</scope>
    <source>
        <strain evidence="10">MCA70</strain>
    </source>
</reference>
<gene>
    <name evidence="10" type="ORF">OD816_000251</name>
</gene>
<evidence type="ECO:0000256" key="3">
    <source>
        <dbReference type="ARBA" id="ARBA00022676"/>
    </source>
</evidence>
<organism evidence="10 11">
    <name type="scientific">Candidatus Thermodesulfobacterium syntrophicum</name>
    <dbReference type="NCBI Taxonomy" id="3060442"/>
    <lineage>
        <taxon>Bacteria</taxon>
        <taxon>Pseudomonadati</taxon>
        <taxon>Thermodesulfobacteriota</taxon>
        <taxon>Thermodesulfobacteria</taxon>
        <taxon>Thermodesulfobacteriales</taxon>
        <taxon>Thermodesulfobacteriaceae</taxon>
        <taxon>Thermodesulfobacterium</taxon>
    </lineage>
</organism>
<feature type="transmembrane region" description="Helical" evidence="8">
    <location>
        <begin position="287"/>
        <end position="304"/>
    </location>
</feature>
<dbReference type="AlphaFoldDB" id="A0AAE3TE25"/>
<comment type="caution">
    <text evidence="10">The sequence shown here is derived from an EMBL/GenBank/DDBJ whole genome shotgun (WGS) entry which is preliminary data.</text>
</comment>
<accession>A0AAE3TE25</accession>
<evidence type="ECO:0000256" key="1">
    <source>
        <dbReference type="ARBA" id="ARBA00004651"/>
    </source>
</evidence>
<dbReference type="Proteomes" id="UP001144110">
    <property type="component" value="Unassembled WGS sequence"/>
</dbReference>
<proteinExistence type="predicted"/>
<keyword evidence="4" id="KW-0808">Transferase</keyword>
<keyword evidence="5 8" id="KW-0812">Transmembrane</keyword>
<feature type="transmembrane region" description="Helical" evidence="8">
    <location>
        <begin position="249"/>
        <end position="275"/>
    </location>
</feature>
<sequence length="448" mass="54231">MKKYRKIFFIFFFALLILFVFLYFLPLLSYQEARKAVIVQETYYGNFFIPTYNGEPYFTKPPLYTWISIPFYAIGHVFSSEIFFLRLVSFLSYVLVCFIIYKLQKRDSFKSLLALFILFASFRFLSFIYRIDLEPLFVFFVIGSFYFLTQFRHTSEIKYIYLFYLFFAFAFLTRGPLHFFLIPSFLFYALIFRDKDILRLIFYFRGWLLFIILVFPWYIFGYLKFGSHIFQEFFYTDILGRLGNKKDPIYSYFEALFLNFASWILLFLIRIHIFFKKSLFSLSDQSWLYFFAFSLPVLLLSFTGEKFDKYLLYLYPFVALFMSDALLKLYSKKFLLGLGTVLFILNFSAIFIIRFSSLEDLKYRIDLIKANLPKKEKVIFYKQENPLFLFYLKKPIPVIKKEKELLKYFKNGYGFFTTEERKGLVPSLVLPDPYKKGKIWYYYKKSTF</sequence>
<keyword evidence="6 8" id="KW-1133">Transmembrane helix</keyword>
<dbReference type="PANTHER" id="PTHR33908">
    <property type="entry name" value="MANNOSYLTRANSFERASE YKCB-RELATED"/>
    <property type="match status" value="1"/>
</dbReference>
<feature type="transmembrane region" description="Helical" evidence="8">
    <location>
        <begin position="310"/>
        <end position="327"/>
    </location>
</feature>
<dbReference type="PANTHER" id="PTHR33908:SF3">
    <property type="entry name" value="UNDECAPRENYL PHOSPHATE-ALPHA-4-AMINO-4-DEOXY-L-ARABINOSE ARABINOSYL TRANSFERASE"/>
    <property type="match status" value="1"/>
</dbReference>
<evidence type="ECO:0000256" key="4">
    <source>
        <dbReference type="ARBA" id="ARBA00022679"/>
    </source>
</evidence>
<evidence type="ECO:0000256" key="5">
    <source>
        <dbReference type="ARBA" id="ARBA00022692"/>
    </source>
</evidence>
<feature type="transmembrane region" description="Helical" evidence="8">
    <location>
        <begin position="7"/>
        <end position="25"/>
    </location>
</feature>
<dbReference type="Pfam" id="PF13231">
    <property type="entry name" value="PMT_2"/>
    <property type="match status" value="1"/>
</dbReference>
<feature type="domain" description="Glycosyltransferase RgtA/B/C/D-like" evidence="9">
    <location>
        <begin position="60"/>
        <end position="219"/>
    </location>
</feature>
<feature type="transmembrane region" description="Helical" evidence="8">
    <location>
        <begin position="159"/>
        <end position="188"/>
    </location>
</feature>
<feature type="transmembrane region" description="Helical" evidence="8">
    <location>
        <begin position="84"/>
        <end position="103"/>
    </location>
</feature>
<dbReference type="GO" id="GO:0005886">
    <property type="term" value="C:plasma membrane"/>
    <property type="evidence" value="ECO:0007669"/>
    <property type="project" value="UniProtKB-SubCell"/>
</dbReference>
<feature type="transmembrane region" description="Helical" evidence="8">
    <location>
        <begin position="136"/>
        <end position="153"/>
    </location>
</feature>
<dbReference type="EMBL" id="JAPHEG010000001">
    <property type="protein sequence ID" value="MDF2953006.1"/>
    <property type="molecule type" value="Genomic_DNA"/>
</dbReference>
<keyword evidence="3" id="KW-0328">Glycosyltransferase</keyword>
<dbReference type="InterPro" id="IPR038731">
    <property type="entry name" value="RgtA/B/C-like"/>
</dbReference>
<evidence type="ECO:0000256" key="2">
    <source>
        <dbReference type="ARBA" id="ARBA00022475"/>
    </source>
</evidence>
<feature type="transmembrane region" description="Helical" evidence="8">
    <location>
        <begin position="200"/>
        <end position="220"/>
    </location>
</feature>
<feature type="transmembrane region" description="Helical" evidence="8">
    <location>
        <begin position="334"/>
        <end position="355"/>
    </location>
</feature>